<evidence type="ECO:0000313" key="2">
    <source>
        <dbReference type="EMBL" id="AYO75780.1"/>
    </source>
</evidence>
<sequence length="311" mass="33547">MRTLSTGAAKPWRWPRSSALPTPSSCRSAASFAQERCKRGEAGSMRADYPLSFQRECEPARPLLTIATVQTASADRLRTVRNGTGDRLAILGDGDAFTALADQTRDVLIDPALGNWDFFADHPSDYARSSAIEAFLPVENVRGTAFTYAARYVLLRAITHIGNEPAETLSGVRRLIHALPASAIAEVAGHDPSCPQALRWGETVRATVMTGIAGIADRTPGIAPVSIARWLAGPSTVILFVRRDPGRPSYEISAIEVALRDHAMLSGFSTHRSDDEARSTDCRPDHARNPAHRHAPTGSARRRGDQSGAST</sequence>
<keyword evidence="2" id="KW-0614">Plasmid</keyword>
<evidence type="ECO:0000313" key="3">
    <source>
        <dbReference type="Proteomes" id="UP000280708"/>
    </source>
</evidence>
<evidence type="ECO:0000256" key="1">
    <source>
        <dbReference type="SAM" id="MobiDB-lite"/>
    </source>
</evidence>
<geneLocation type="plasmid" evidence="3">
    <name>pf1</name>
</geneLocation>
<name>A0A3G2UKU9_SPHYA</name>
<feature type="region of interest" description="Disordered" evidence="1">
    <location>
        <begin position="1"/>
        <end position="20"/>
    </location>
</feature>
<organism evidence="2 3">
    <name type="scientific">Sphingobium yanoikuyae</name>
    <name type="common">Sphingomonas yanoikuyae</name>
    <dbReference type="NCBI Taxonomy" id="13690"/>
    <lineage>
        <taxon>Bacteria</taxon>
        <taxon>Pseudomonadati</taxon>
        <taxon>Pseudomonadota</taxon>
        <taxon>Alphaproteobacteria</taxon>
        <taxon>Sphingomonadales</taxon>
        <taxon>Sphingomonadaceae</taxon>
        <taxon>Sphingobium</taxon>
    </lineage>
</organism>
<dbReference type="EMBL" id="CP033227">
    <property type="protein sequence ID" value="AYO75780.1"/>
    <property type="molecule type" value="Genomic_DNA"/>
</dbReference>
<accession>A0A3G2UKU9</accession>
<feature type="compositionally biased region" description="Basic and acidic residues" evidence="1">
    <location>
        <begin position="271"/>
        <end position="288"/>
    </location>
</feature>
<dbReference type="AlphaFoldDB" id="A0A3G2UKU9"/>
<feature type="region of interest" description="Disordered" evidence="1">
    <location>
        <begin position="270"/>
        <end position="311"/>
    </location>
</feature>
<proteinExistence type="predicted"/>
<protein>
    <submittedName>
        <fullName evidence="2">Type IV secretion protein</fullName>
    </submittedName>
</protein>
<dbReference type="Proteomes" id="UP000280708">
    <property type="component" value="Plasmid pF1"/>
</dbReference>
<reference evidence="2 3" key="1">
    <citation type="submission" date="2018-10" db="EMBL/GenBank/DDBJ databases">
        <title>Characterization and genome analysis of a novel bacterium Sphingobium yanoikuyae SJTF8 capable of degrading PAHs.</title>
        <authorList>
            <person name="Yin C."/>
            <person name="Xiong W."/>
            <person name="Liang R."/>
        </authorList>
    </citation>
    <scope>NUCLEOTIDE SEQUENCE [LARGE SCALE GENOMIC DNA]</scope>
    <source>
        <strain evidence="2 3">SJTF8</strain>
        <plasmid evidence="3">pf1</plasmid>
    </source>
</reference>
<gene>
    <name evidence="2" type="ORF">EBF16_02075</name>
</gene>